<organism evidence="2 3">
    <name type="scientific">Pilimelia terevasa</name>
    <dbReference type="NCBI Taxonomy" id="53372"/>
    <lineage>
        <taxon>Bacteria</taxon>
        <taxon>Bacillati</taxon>
        <taxon>Actinomycetota</taxon>
        <taxon>Actinomycetes</taxon>
        <taxon>Micromonosporales</taxon>
        <taxon>Micromonosporaceae</taxon>
        <taxon>Pilimelia</taxon>
    </lineage>
</organism>
<feature type="domain" description="Phage FDXHR zinc binding" evidence="1">
    <location>
        <begin position="5"/>
        <end position="37"/>
    </location>
</feature>
<dbReference type="InterPro" id="IPR058158">
    <property type="entry name" value="Phage_zn-bd_3"/>
</dbReference>
<protein>
    <recommendedName>
        <fullName evidence="1">Phage FDXHR zinc binding domain-containing protein</fullName>
    </recommendedName>
</protein>
<name>A0A8J3BMC4_9ACTN</name>
<reference evidence="2" key="2">
    <citation type="submission" date="2020-09" db="EMBL/GenBank/DDBJ databases">
        <authorList>
            <person name="Sun Q."/>
            <person name="Ohkuma M."/>
        </authorList>
    </citation>
    <scope>NUCLEOTIDE SEQUENCE</scope>
    <source>
        <strain evidence="2">JCM 3091</strain>
    </source>
</reference>
<accession>A0A8J3BMC4</accession>
<evidence type="ECO:0000313" key="3">
    <source>
        <dbReference type="Proteomes" id="UP000662200"/>
    </source>
</evidence>
<dbReference type="Pfam" id="PF24071">
    <property type="entry name" value="Phage_zn_bind_3"/>
    <property type="match status" value="1"/>
</dbReference>
<reference evidence="2" key="1">
    <citation type="journal article" date="2014" name="Int. J. Syst. Evol. Microbiol.">
        <title>Complete genome sequence of Corynebacterium casei LMG S-19264T (=DSM 44701T), isolated from a smear-ripened cheese.</title>
        <authorList>
            <consortium name="US DOE Joint Genome Institute (JGI-PGF)"/>
            <person name="Walter F."/>
            <person name="Albersmeier A."/>
            <person name="Kalinowski J."/>
            <person name="Ruckert C."/>
        </authorList>
    </citation>
    <scope>NUCLEOTIDE SEQUENCE</scope>
    <source>
        <strain evidence="2">JCM 3091</strain>
    </source>
</reference>
<dbReference type="RefSeq" id="WP_189114542.1">
    <property type="nucleotide sequence ID" value="NZ_BMQC01000008.1"/>
</dbReference>
<evidence type="ECO:0000313" key="2">
    <source>
        <dbReference type="EMBL" id="GGK31956.1"/>
    </source>
</evidence>
<proteinExistence type="predicted"/>
<evidence type="ECO:0000259" key="1">
    <source>
        <dbReference type="Pfam" id="PF24071"/>
    </source>
</evidence>
<dbReference type="Proteomes" id="UP000662200">
    <property type="component" value="Unassembled WGS sequence"/>
</dbReference>
<gene>
    <name evidence="2" type="ORF">GCM10010124_25910</name>
</gene>
<keyword evidence="3" id="KW-1185">Reference proteome</keyword>
<sequence length="58" mass="6241">MTATLTAATCPTCRARFADVDLFDAHRQRGACHDPAAAGLIRIDGIWTEWLLLIGADA</sequence>
<dbReference type="EMBL" id="BMQC01000008">
    <property type="protein sequence ID" value="GGK31956.1"/>
    <property type="molecule type" value="Genomic_DNA"/>
</dbReference>
<dbReference type="AlphaFoldDB" id="A0A8J3BMC4"/>
<comment type="caution">
    <text evidence="2">The sequence shown here is derived from an EMBL/GenBank/DDBJ whole genome shotgun (WGS) entry which is preliminary data.</text>
</comment>